<dbReference type="Gene3D" id="3.40.50.2300">
    <property type="match status" value="1"/>
</dbReference>
<geneLocation type="plasmid" evidence="6 7">
    <name>unnamed2</name>
</geneLocation>
<dbReference type="Pfam" id="PF00072">
    <property type="entry name" value="Response_reg"/>
    <property type="match status" value="1"/>
</dbReference>
<evidence type="ECO:0000313" key="6">
    <source>
        <dbReference type="EMBL" id="WCT75727.1"/>
    </source>
</evidence>
<keyword evidence="2" id="KW-0597">Phosphoprotein</keyword>
<dbReference type="PANTHER" id="PTHR48111">
    <property type="entry name" value="REGULATOR OF RPOS"/>
    <property type="match status" value="1"/>
</dbReference>
<accession>A0ABY7TR76</accession>
<dbReference type="SUPFAM" id="SSF46894">
    <property type="entry name" value="C-terminal effector domain of the bipartite response regulators"/>
    <property type="match status" value="1"/>
</dbReference>
<dbReference type="SUPFAM" id="SSF52172">
    <property type="entry name" value="CheY-like"/>
    <property type="match status" value="1"/>
</dbReference>
<dbReference type="PROSITE" id="PS50110">
    <property type="entry name" value="RESPONSE_REGULATORY"/>
    <property type="match status" value="1"/>
</dbReference>
<dbReference type="Proteomes" id="UP001220395">
    <property type="component" value="Plasmid unnamed2"/>
</dbReference>
<sequence length="228" mass="24630">MRILLIEDNARLADLVRDGLDKLGFAVDWYDTVDGAEHAQKISCYDLLLVDLGLPDGDGLDLIRAMRRRRNMTPIMVLTARGGLDDRVDGLDAGADDYLVKPFQIPELAARCRALLRRPGNALDTTLIAGNIILDPSARSVQVAGQAVDATPREVALLEQLLRRSGNVVAKASLENALYSMDAEVTPNALEATVSRLRKRLAAAAANAEIKTVHGVGYALYPGRSASE</sequence>
<evidence type="ECO:0000313" key="7">
    <source>
        <dbReference type="Proteomes" id="UP001220395"/>
    </source>
</evidence>
<evidence type="ECO:0000259" key="5">
    <source>
        <dbReference type="PROSITE" id="PS51755"/>
    </source>
</evidence>
<reference evidence="6 7" key="1">
    <citation type="submission" date="2023-02" db="EMBL/GenBank/DDBJ databases">
        <title>Genome sequence of Sphingomonas naphthae.</title>
        <authorList>
            <person name="Kim S."/>
            <person name="Heo J."/>
            <person name="Kwon S.-W."/>
        </authorList>
    </citation>
    <scope>NUCLEOTIDE SEQUENCE [LARGE SCALE GENOMIC DNA]</scope>
    <source>
        <strain evidence="6 7">KACC 18716</strain>
        <plasmid evidence="6 7">unnamed2</plasmid>
    </source>
</reference>
<dbReference type="InterPro" id="IPR036388">
    <property type="entry name" value="WH-like_DNA-bd_sf"/>
</dbReference>
<dbReference type="CDD" id="cd17624">
    <property type="entry name" value="REC_OmpR_PmrA-like"/>
    <property type="match status" value="1"/>
</dbReference>
<keyword evidence="6" id="KW-0614">Plasmid</keyword>
<feature type="domain" description="Response regulatory" evidence="4">
    <location>
        <begin position="2"/>
        <end position="116"/>
    </location>
</feature>
<dbReference type="Pfam" id="PF00486">
    <property type="entry name" value="Trans_reg_C"/>
    <property type="match status" value="1"/>
</dbReference>
<dbReference type="InterPro" id="IPR039420">
    <property type="entry name" value="WalR-like"/>
</dbReference>
<dbReference type="PROSITE" id="PS51755">
    <property type="entry name" value="OMPR_PHOB"/>
    <property type="match status" value="1"/>
</dbReference>
<dbReference type="SMART" id="SM00862">
    <property type="entry name" value="Trans_reg_C"/>
    <property type="match status" value="1"/>
</dbReference>
<feature type="modified residue" description="4-aspartylphosphate" evidence="2">
    <location>
        <position position="51"/>
    </location>
</feature>
<gene>
    <name evidence="6" type="ORF">PQ455_20310</name>
</gene>
<evidence type="ECO:0000256" key="1">
    <source>
        <dbReference type="ARBA" id="ARBA00023125"/>
    </source>
</evidence>
<dbReference type="EMBL" id="CP117413">
    <property type="protein sequence ID" value="WCT75727.1"/>
    <property type="molecule type" value="Genomic_DNA"/>
</dbReference>
<feature type="DNA-binding region" description="OmpR/PhoB-type" evidence="3">
    <location>
        <begin position="124"/>
        <end position="222"/>
    </location>
</feature>
<dbReference type="InterPro" id="IPR001789">
    <property type="entry name" value="Sig_transdc_resp-reg_receiver"/>
</dbReference>
<evidence type="ECO:0000256" key="2">
    <source>
        <dbReference type="PROSITE-ProRule" id="PRU00169"/>
    </source>
</evidence>
<evidence type="ECO:0000256" key="3">
    <source>
        <dbReference type="PROSITE-ProRule" id="PRU01091"/>
    </source>
</evidence>
<dbReference type="PANTHER" id="PTHR48111:SF36">
    <property type="entry name" value="TRANSCRIPTIONAL REGULATORY PROTEIN CUTR"/>
    <property type="match status" value="1"/>
</dbReference>
<protein>
    <submittedName>
        <fullName evidence="6">Response regulator transcription factor</fullName>
    </submittedName>
</protein>
<dbReference type="SMART" id="SM00448">
    <property type="entry name" value="REC"/>
    <property type="match status" value="1"/>
</dbReference>
<dbReference type="Gene3D" id="1.10.10.10">
    <property type="entry name" value="Winged helix-like DNA-binding domain superfamily/Winged helix DNA-binding domain"/>
    <property type="match status" value="1"/>
</dbReference>
<evidence type="ECO:0000259" key="4">
    <source>
        <dbReference type="PROSITE" id="PS50110"/>
    </source>
</evidence>
<dbReference type="InterPro" id="IPR001867">
    <property type="entry name" value="OmpR/PhoB-type_DNA-bd"/>
</dbReference>
<dbReference type="Gene3D" id="6.10.250.690">
    <property type="match status" value="1"/>
</dbReference>
<dbReference type="CDD" id="cd00383">
    <property type="entry name" value="trans_reg_C"/>
    <property type="match status" value="1"/>
</dbReference>
<dbReference type="InterPro" id="IPR016032">
    <property type="entry name" value="Sig_transdc_resp-reg_C-effctor"/>
</dbReference>
<feature type="domain" description="OmpR/PhoB-type" evidence="5">
    <location>
        <begin position="124"/>
        <end position="222"/>
    </location>
</feature>
<keyword evidence="7" id="KW-1185">Reference proteome</keyword>
<dbReference type="RefSeq" id="WP_273691921.1">
    <property type="nucleotide sequence ID" value="NZ_CP117413.1"/>
</dbReference>
<name>A0ABY7TR76_9SPHN</name>
<proteinExistence type="predicted"/>
<organism evidence="6 7">
    <name type="scientific">Sphingomonas naphthae</name>
    <dbReference type="NCBI Taxonomy" id="1813468"/>
    <lineage>
        <taxon>Bacteria</taxon>
        <taxon>Pseudomonadati</taxon>
        <taxon>Pseudomonadota</taxon>
        <taxon>Alphaproteobacteria</taxon>
        <taxon>Sphingomonadales</taxon>
        <taxon>Sphingomonadaceae</taxon>
        <taxon>Sphingomonas</taxon>
    </lineage>
</organism>
<keyword evidence="1 3" id="KW-0238">DNA-binding</keyword>
<dbReference type="InterPro" id="IPR011006">
    <property type="entry name" value="CheY-like_superfamily"/>
</dbReference>